<dbReference type="AlphaFoldDB" id="A0A0M6W7K0"/>
<dbReference type="EMBL" id="CVRF01000003">
    <property type="protein sequence ID" value="CRK85859.1"/>
    <property type="molecule type" value="Genomic_DNA"/>
</dbReference>
<protein>
    <recommendedName>
        <fullName evidence="4 8">Methionyl-tRNA formyltransferase</fullName>
        <ecNumber evidence="3 8">2.1.2.9</ecNumber>
    </recommendedName>
</protein>
<feature type="domain" description="Formyl transferase N-terminal" evidence="9">
    <location>
        <begin position="11"/>
        <end position="187"/>
    </location>
</feature>
<feature type="domain" description="Formyl transferase C-terminal" evidence="10">
    <location>
        <begin position="211"/>
        <end position="306"/>
    </location>
</feature>
<dbReference type="InterPro" id="IPR044135">
    <property type="entry name" value="Met-tRNA-FMT_C"/>
</dbReference>
<evidence type="ECO:0000256" key="2">
    <source>
        <dbReference type="ARBA" id="ARBA00010699"/>
    </source>
</evidence>
<dbReference type="Proteomes" id="UP000242301">
    <property type="component" value="Unassembled WGS sequence"/>
</dbReference>
<evidence type="ECO:0000256" key="4">
    <source>
        <dbReference type="ARBA" id="ARBA00016014"/>
    </source>
</evidence>
<comment type="similarity">
    <text evidence="2 8">Belongs to the Fmt family.</text>
</comment>
<evidence type="ECO:0000256" key="8">
    <source>
        <dbReference type="HAMAP-Rule" id="MF_00182"/>
    </source>
</evidence>
<organism evidence="11 12">
    <name type="scientific">Candidatus Providencia siddallii</name>
    <dbReference type="NCBI Taxonomy" id="1715285"/>
    <lineage>
        <taxon>Bacteria</taxon>
        <taxon>Pseudomonadati</taxon>
        <taxon>Pseudomonadota</taxon>
        <taxon>Gammaproteobacteria</taxon>
        <taxon>Enterobacterales</taxon>
        <taxon>Morganellaceae</taxon>
        <taxon>Providencia</taxon>
    </lineage>
</organism>
<proteinExistence type="inferred from homology"/>
<keyword evidence="5 8" id="KW-0808">Transferase</keyword>
<dbReference type="InterPro" id="IPR037022">
    <property type="entry name" value="Formyl_trans_C_sf"/>
</dbReference>
<evidence type="ECO:0000256" key="3">
    <source>
        <dbReference type="ARBA" id="ARBA00012261"/>
    </source>
</evidence>
<dbReference type="SUPFAM" id="SSF50486">
    <property type="entry name" value="FMT C-terminal domain-like"/>
    <property type="match status" value="1"/>
</dbReference>
<evidence type="ECO:0000259" key="9">
    <source>
        <dbReference type="Pfam" id="PF00551"/>
    </source>
</evidence>
<dbReference type="PANTHER" id="PTHR11138">
    <property type="entry name" value="METHIONYL-TRNA FORMYLTRANSFERASE"/>
    <property type="match status" value="1"/>
</dbReference>
<evidence type="ECO:0000256" key="7">
    <source>
        <dbReference type="ARBA" id="ARBA00048558"/>
    </source>
</evidence>
<dbReference type="InterPro" id="IPR011034">
    <property type="entry name" value="Formyl_transferase-like_C_sf"/>
</dbReference>
<dbReference type="HAMAP" id="MF_00182">
    <property type="entry name" value="Formyl_trans"/>
    <property type="match status" value="1"/>
</dbReference>
<dbReference type="Gene3D" id="3.40.50.170">
    <property type="entry name" value="Formyl transferase, N-terminal domain"/>
    <property type="match status" value="1"/>
</dbReference>
<dbReference type="InterPro" id="IPR005793">
    <property type="entry name" value="Formyl_trans_C"/>
</dbReference>
<dbReference type="EC" id="2.1.2.9" evidence="3 8"/>
<sequence>MEINKQTLLKIIFAGTPNFAAICLKALLKTKHQIVGVLTCSDKPKGRGNKITYSPVKILAENHKIPIFQPISLKDIESQKWIKEKSADLIIVVAYRLILPKSILNIPRLGCINLHCSLLPRWRGAAPIQRSICAGDNKGGISIIQMDDGVDTGDIIYKSIININTNDTTETLNNKLSIIGSEGLINTINLLLIGKYTLEKQDDAFACYAKKLSKKEAYINWKQSAIQIERQIRAFNPWPLSHFLIQKKIIKVWKAEVIIKIHNKLPGTIISVNKNGINIATGDGVLNIIQLQPSGKKIMTVRDILNYRYQWFIPENILE</sequence>
<dbReference type="SUPFAM" id="SSF53328">
    <property type="entry name" value="Formyltransferase"/>
    <property type="match status" value="1"/>
</dbReference>
<evidence type="ECO:0000256" key="1">
    <source>
        <dbReference type="ARBA" id="ARBA00002606"/>
    </source>
</evidence>
<keyword evidence="12" id="KW-1185">Reference proteome</keyword>
<feature type="binding site" evidence="8">
    <location>
        <begin position="117"/>
        <end position="120"/>
    </location>
    <ligand>
        <name>(6S)-5,6,7,8-tetrahydrofolate</name>
        <dbReference type="ChEBI" id="CHEBI:57453"/>
    </ligand>
</feature>
<evidence type="ECO:0000259" key="10">
    <source>
        <dbReference type="Pfam" id="PF02911"/>
    </source>
</evidence>
<comment type="function">
    <text evidence="1 8">Attaches a formyl group to the free amino group of methionyl-tRNA(fMet). The formyl group appears to play a dual role in the initiator identity of N-formylmethionyl-tRNA by promoting its recognition by IF2 and preventing the misappropriation of this tRNA by the elongation apparatus.</text>
</comment>
<evidence type="ECO:0000313" key="12">
    <source>
        <dbReference type="Proteomes" id="UP000242301"/>
    </source>
</evidence>
<evidence type="ECO:0000256" key="5">
    <source>
        <dbReference type="ARBA" id="ARBA00022679"/>
    </source>
</evidence>
<evidence type="ECO:0000256" key="6">
    <source>
        <dbReference type="ARBA" id="ARBA00022917"/>
    </source>
</evidence>
<dbReference type="PROSITE" id="PS00373">
    <property type="entry name" value="GART"/>
    <property type="match status" value="1"/>
</dbReference>
<dbReference type="STRING" id="1715285.SOFFGTOCOR_0447"/>
<dbReference type="NCBIfam" id="TIGR00460">
    <property type="entry name" value="fmt"/>
    <property type="match status" value="1"/>
</dbReference>
<dbReference type="Gene3D" id="3.10.25.10">
    <property type="entry name" value="Formyl transferase, C-terminal domain"/>
    <property type="match status" value="1"/>
</dbReference>
<dbReference type="CDD" id="cd08646">
    <property type="entry name" value="FMT_core_Met-tRNA-FMT_N"/>
    <property type="match status" value="1"/>
</dbReference>
<dbReference type="GO" id="GO:0005829">
    <property type="term" value="C:cytosol"/>
    <property type="evidence" value="ECO:0007669"/>
    <property type="project" value="TreeGrafter"/>
</dbReference>
<dbReference type="Pfam" id="PF00551">
    <property type="entry name" value="Formyl_trans_N"/>
    <property type="match status" value="1"/>
</dbReference>
<dbReference type="InterPro" id="IPR005794">
    <property type="entry name" value="Fmt"/>
</dbReference>
<dbReference type="Pfam" id="PF02911">
    <property type="entry name" value="Formyl_trans_C"/>
    <property type="match status" value="1"/>
</dbReference>
<dbReference type="GO" id="GO:0004479">
    <property type="term" value="F:methionyl-tRNA formyltransferase activity"/>
    <property type="evidence" value="ECO:0007669"/>
    <property type="project" value="UniProtKB-UniRule"/>
</dbReference>
<accession>A0A0M6W7K0</accession>
<dbReference type="InterPro" id="IPR001555">
    <property type="entry name" value="GART_AS"/>
</dbReference>
<name>A0A0M6W7K0_9GAMM</name>
<dbReference type="CDD" id="cd08704">
    <property type="entry name" value="Met_tRNA_FMT_C"/>
    <property type="match status" value="1"/>
</dbReference>
<reference evidence="12" key="1">
    <citation type="submission" date="2015-05" db="EMBL/GenBank/DDBJ databases">
        <authorList>
            <person name="Manzano-Marin A."/>
        </authorList>
    </citation>
    <scope>NUCLEOTIDE SEQUENCE [LARGE SCALE GENOMIC DNA]</scope>
    <source>
        <strain evidence="12">officinalis</strain>
    </source>
</reference>
<comment type="catalytic activity">
    <reaction evidence="7 8">
        <text>L-methionyl-tRNA(fMet) + (6R)-10-formyltetrahydrofolate = N-formyl-L-methionyl-tRNA(fMet) + (6S)-5,6,7,8-tetrahydrofolate + H(+)</text>
        <dbReference type="Rhea" id="RHEA:24380"/>
        <dbReference type="Rhea" id="RHEA-COMP:9952"/>
        <dbReference type="Rhea" id="RHEA-COMP:9953"/>
        <dbReference type="ChEBI" id="CHEBI:15378"/>
        <dbReference type="ChEBI" id="CHEBI:57453"/>
        <dbReference type="ChEBI" id="CHEBI:78530"/>
        <dbReference type="ChEBI" id="CHEBI:78844"/>
        <dbReference type="ChEBI" id="CHEBI:195366"/>
        <dbReference type="EC" id="2.1.2.9"/>
    </reaction>
</comment>
<dbReference type="InterPro" id="IPR036477">
    <property type="entry name" value="Formyl_transf_N_sf"/>
</dbReference>
<gene>
    <name evidence="8 11" type="primary">fmt</name>
    <name evidence="11" type="ORF">SOFFGTOCOR_0447</name>
</gene>
<dbReference type="PANTHER" id="PTHR11138:SF5">
    <property type="entry name" value="METHIONYL-TRNA FORMYLTRANSFERASE, MITOCHONDRIAL"/>
    <property type="match status" value="1"/>
</dbReference>
<keyword evidence="6 8" id="KW-0648">Protein biosynthesis</keyword>
<dbReference type="InterPro" id="IPR002376">
    <property type="entry name" value="Formyl_transf_N"/>
</dbReference>
<dbReference type="InterPro" id="IPR041711">
    <property type="entry name" value="Met-tRNA-FMT_N"/>
</dbReference>
<evidence type="ECO:0000313" key="11">
    <source>
        <dbReference type="EMBL" id="CRK85859.1"/>
    </source>
</evidence>